<feature type="compositionally biased region" description="Polar residues" evidence="15">
    <location>
        <begin position="631"/>
        <end position="658"/>
    </location>
</feature>
<dbReference type="GO" id="GO:0046872">
    <property type="term" value="F:metal ion binding"/>
    <property type="evidence" value="ECO:0007669"/>
    <property type="project" value="UniProtKB-KW"/>
</dbReference>
<evidence type="ECO:0000256" key="8">
    <source>
        <dbReference type="ARBA" id="ARBA00022741"/>
    </source>
</evidence>
<evidence type="ECO:0000256" key="14">
    <source>
        <dbReference type="PROSITE-ProRule" id="PRU00176"/>
    </source>
</evidence>
<dbReference type="RefSeq" id="XP_012693187.2">
    <property type="nucleotide sequence ID" value="XM_012837733.3"/>
</dbReference>
<dbReference type="PROSITE" id="PS50102">
    <property type="entry name" value="RRM"/>
    <property type="match status" value="1"/>
</dbReference>
<evidence type="ECO:0000256" key="9">
    <source>
        <dbReference type="ARBA" id="ARBA00022840"/>
    </source>
</evidence>
<dbReference type="PROSITE" id="PS00028">
    <property type="entry name" value="ZINC_FINGER_C2H2_1"/>
    <property type="match status" value="1"/>
</dbReference>
<dbReference type="Proteomes" id="UP000515152">
    <property type="component" value="Chromosome 1"/>
</dbReference>
<dbReference type="Gene3D" id="3.30.460.10">
    <property type="entry name" value="Beta Polymerase, domain 2"/>
    <property type="match status" value="1"/>
</dbReference>
<evidence type="ECO:0000256" key="3">
    <source>
        <dbReference type="ARBA" id="ARBA00012472"/>
    </source>
</evidence>
<evidence type="ECO:0000256" key="5">
    <source>
        <dbReference type="ARBA" id="ARBA00022679"/>
    </source>
</evidence>
<evidence type="ECO:0000259" key="16">
    <source>
        <dbReference type="PROSITE" id="PS50102"/>
    </source>
</evidence>
<comment type="cofactor">
    <cofactor evidence="1">
        <name>Mn(2+)</name>
        <dbReference type="ChEBI" id="CHEBI:29035"/>
    </cofactor>
</comment>
<dbReference type="Gene3D" id="1.10.1410.10">
    <property type="match status" value="1"/>
</dbReference>
<evidence type="ECO:0000313" key="17">
    <source>
        <dbReference type="Proteomes" id="UP000515152"/>
    </source>
</evidence>
<protein>
    <recommendedName>
        <fullName evidence="4">Speckle targeted PIP5K1A-regulated poly(A) polymerase</fullName>
        <ecNumber evidence="3">2.7.7.52</ecNumber>
    </recommendedName>
    <alternativeName>
        <fullName evidence="11">RNA-binding motif protein 21</fullName>
    </alternativeName>
    <alternativeName>
        <fullName evidence="12">U6 snRNA-specific terminal uridylyltransferase 1</fullName>
    </alternativeName>
</protein>
<keyword evidence="14" id="KW-0694">RNA-binding</keyword>
<dbReference type="InterPro" id="IPR043519">
    <property type="entry name" value="NT_sf"/>
</dbReference>
<evidence type="ECO:0000256" key="2">
    <source>
        <dbReference type="ARBA" id="ARBA00001946"/>
    </source>
</evidence>
<keyword evidence="10" id="KW-0460">Magnesium</keyword>
<dbReference type="InterPro" id="IPR054708">
    <property type="entry name" value="MTPAP-like_central"/>
</dbReference>
<gene>
    <name evidence="18" type="primary">tut1</name>
</gene>
<feature type="compositionally biased region" description="Low complexity" evidence="15">
    <location>
        <begin position="458"/>
        <end position="472"/>
    </location>
</feature>
<dbReference type="InterPro" id="IPR035979">
    <property type="entry name" value="RBD_domain_sf"/>
</dbReference>
<dbReference type="AlphaFoldDB" id="A0A6P3WAP8"/>
<feature type="region of interest" description="Disordered" evidence="15">
    <location>
        <begin position="458"/>
        <end position="479"/>
    </location>
</feature>
<dbReference type="InterPro" id="IPR013087">
    <property type="entry name" value="Znf_C2H2_type"/>
</dbReference>
<keyword evidence="5" id="KW-0808">Transferase</keyword>
<dbReference type="GO" id="GO:0005524">
    <property type="term" value="F:ATP binding"/>
    <property type="evidence" value="ECO:0007669"/>
    <property type="project" value="UniProtKB-KW"/>
</dbReference>
<sequence>MEAHPDIQTTQKGFRCTLCGVNLPNEPTVDAHVKGRKHQNLFRLRATRKEQEQNSVFVSGIKPDTSQMQLIQHFEQFGPVTDVIMDKEKGLYAIVQFEEHAGTDAALVQLQHEMGNIKLRVKAREKKEFKVVLKKKQDGKNYNLDTLSQELCQAASVNEQMLRVVESLQLNENERDGRALLVKMLQEVFTEFFPDCEILPFGSTINTFGVHSCDMDLFLDLEKTKTFQARAKSSSEQAGDCPSEDGRSEDSILSDIDLSAASSAEVLELVAAVLRKCVPGVHKVQTLPTARLPVVKFSHRDLNLQGDITINNRLALRNTRFLQLCSGLDSRLRPLVYTIRLWAKQKQLAGNPFGGGPLLNNYALTLLVIFFLQTRDPPVLPSVDQLRHMACEEEECVIEGWDCTFPSQPIAVPPSKNTEDLYSLLSAFFSFYTAFDFSASVVSVREARQVPITCFLNQDPQNPQTQTLPNNNGAPKPLARPPRLGPLTVLDPFELRHNVAGNLSERAQKSFQLECGNAEKYCRSLQYQRKSAKGKSWGLVRLFAPRSPTVPSRGGSGSSESKERHLEISLPFRLAALPDAARFRLGTAGDGFREQWFAMVRVAAERVFQEVLGCSPAQEEEFEAQMDTGVMDTSNPEGRTPSCSSLDTSTSPLGTPQAGQKRPLASTDSSPISPQEKRQRLSSADEQPHSATWCWVQRHRVWAGRRKVRRDLLKSSGTESSQPEGDGVEMELQVTRLIAAKEPDPRDLLAFRVGADVFGGNENTKVVFRFTTLSDNLGLFQDFFHFLECFLPKTTDALLGK</sequence>
<dbReference type="Pfam" id="PF03828">
    <property type="entry name" value="PAP_assoc"/>
    <property type="match status" value="1"/>
</dbReference>
<feature type="domain" description="RRM" evidence="16">
    <location>
        <begin position="54"/>
        <end position="136"/>
    </location>
</feature>
<feature type="region of interest" description="Disordered" evidence="15">
    <location>
        <begin position="629"/>
        <end position="685"/>
    </location>
</feature>
<dbReference type="Pfam" id="PF00076">
    <property type="entry name" value="RRM_1"/>
    <property type="match status" value="1"/>
</dbReference>
<dbReference type="SUPFAM" id="SSF81301">
    <property type="entry name" value="Nucleotidyltransferase"/>
    <property type="match status" value="1"/>
</dbReference>
<dbReference type="GO" id="GO:0016607">
    <property type="term" value="C:nuclear speck"/>
    <property type="evidence" value="ECO:0007669"/>
    <property type="project" value="TreeGrafter"/>
</dbReference>
<dbReference type="SUPFAM" id="SSF81631">
    <property type="entry name" value="PAP/OAS1 substrate-binding domain"/>
    <property type="match status" value="1"/>
</dbReference>
<dbReference type="CTD" id="64852"/>
<dbReference type="InterPro" id="IPR012677">
    <property type="entry name" value="Nucleotide-bd_a/b_plait_sf"/>
</dbReference>
<dbReference type="PANTHER" id="PTHR12271:SF127">
    <property type="entry name" value="SPECKLE TARGETED PIP5K1A-REGULATED POLY(A) POLYMERASE"/>
    <property type="match status" value="1"/>
</dbReference>
<dbReference type="OrthoDB" id="2274644at2759"/>
<keyword evidence="9" id="KW-0067">ATP-binding</keyword>
<accession>A0A6P3WAP8</accession>
<dbReference type="SMART" id="SM00360">
    <property type="entry name" value="RRM"/>
    <property type="match status" value="1"/>
</dbReference>
<keyword evidence="17" id="KW-1185">Reference proteome</keyword>
<evidence type="ECO:0000256" key="12">
    <source>
        <dbReference type="ARBA" id="ARBA00033036"/>
    </source>
</evidence>
<comment type="cofactor">
    <cofactor evidence="2">
        <name>Mg(2+)</name>
        <dbReference type="ChEBI" id="CHEBI:18420"/>
    </cofactor>
</comment>
<comment type="catalytic activity">
    <reaction evidence="13">
        <text>RNA(n) + UTP = RNA(n)-3'-uridine ribonucleotide + diphosphate</text>
        <dbReference type="Rhea" id="RHEA:14785"/>
        <dbReference type="Rhea" id="RHEA-COMP:14527"/>
        <dbReference type="Rhea" id="RHEA-COMP:17348"/>
        <dbReference type="ChEBI" id="CHEBI:33019"/>
        <dbReference type="ChEBI" id="CHEBI:46398"/>
        <dbReference type="ChEBI" id="CHEBI:140395"/>
        <dbReference type="ChEBI" id="CHEBI:173116"/>
        <dbReference type="EC" id="2.7.7.52"/>
    </reaction>
</comment>
<keyword evidence="6" id="KW-0548">Nucleotidyltransferase</keyword>
<evidence type="ECO:0000256" key="4">
    <source>
        <dbReference type="ARBA" id="ARBA00021679"/>
    </source>
</evidence>
<dbReference type="GO" id="GO:0050265">
    <property type="term" value="F:RNA uridylyltransferase activity"/>
    <property type="evidence" value="ECO:0007669"/>
    <property type="project" value="UniProtKB-EC"/>
</dbReference>
<evidence type="ECO:0000256" key="11">
    <source>
        <dbReference type="ARBA" id="ARBA00030790"/>
    </source>
</evidence>
<dbReference type="KEGG" id="char:105909131"/>
<dbReference type="GeneID" id="105909131"/>
<dbReference type="SUPFAM" id="SSF54928">
    <property type="entry name" value="RNA-binding domain, RBD"/>
    <property type="match status" value="1"/>
</dbReference>
<dbReference type="InterPro" id="IPR002058">
    <property type="entry name" value="PAP_assoc"/>
</dbReference>
<dbReference type="Pfam" id="PF22600">
    <property type="entry name" value="MTPAP-like_central"/>
    <property type="match status" value="1"/>
</dbReference>
<keyword evidence="7" id="KW-0479">Metal-binding</keyword>
<evidence type="ECO:0000256" key="15">
    <source>
        <dbReference type="SAM" id="MobiDB-lite"/>
    </source>
</evidence>
<dbReference type="InterPro" id="IPR000504">
    <property type="entry name" value="RRM_dom"/>
</dbReference>
<dbReference type="CDD" id="cd05402">
    <property type="entry name" value="NT_PAP_TUTase"/>
    <property type="match status" value="1"/>
</dbReference>
<dbReference type="Pfam" id="PF12874">
    <property type="entry name" value="zf-met"/>
    <property type="match status" value="1"/>
</dbReference>
<reference evidence="18" key="1">
    <citation type="submission" date="2025-08" db="UniProtKB">
        <authorList>
            <consortium name="RefSeq"/>
        </authorList>
    </citation>
    <scope>IDENTIFICATION</scope>
</reference>
<proteinExistence type="predicted"/>
<evidence type="ECO:0000313" key="18">
    <source>
        <dbReference type="RefSeq" id="XP_012693187.2"/>
    </source>
</evidence>
<evidence type="ECO:0000256" key="6">
    <source>
        <dbReference type="ARBA" id="ARBA00022695"/>
    </source>
</evidence>
<dbReference type="PANTHER" id="PTHR12271">
    <property type="entry name" value="POLY A POLYMERASE CID PAP -RELATED"/>
    <property type="match status" value="1"/>
</dbReference>
<dbReference type="GO" id="GO:0003723">
    <property type="term" value="F:RNA binding"/>
    <property type="evidence" value="ECO:0007669"/>
    <property type="project" value="UniProtKB-UniRule"/>
</dbReference>
<dbReference type="EC" id="2.7.7.52" evidence="3"/>
<evidence type="ECO:0000256" key="1">
    <source>
        <dbReference type="ARBA" id="ARBA00001936"/>
    </source>
</evidence>
<evidence type="ECO:0000256" key="13">
    <source>
        <dbReference type="ARBA" id="ARBA00049105"/>
    </source>
</evidence>
<evidence type="ECO:0000256" key="7">
    <source>
        <dbReference type="ARBA" id="ARBA00022723"/>
    </source>
</evidence>
<dbReference type="GO" id="GO:1990817">
    <property type="term" value="F:poly(A) RNA polymerase activity"/>
    <property type="evidence" value="ECO:0007669"/>
    <property type="project" value="TreeGrafter"/>
</dbReference>
<evidence type="ECO:0000256" key="10">
    <source>
        <dbReference type="ARBA" id="ARBA00022842"/>
    </source>
</evidence>
<keyword evidence="8" id="KW-0547">Nucleotide-binding</keyword>
<name>A0A6P3WAP8_CLUHA</name>
<organism evidence="17 18">
    <name type="scientific">Clupea harengus</name>
    <name type="common">Atlantic herring</name>
    <dbReference type="NCBI Taxonomy" id="7950"/>
    <lineage>
        <taxon>Eukaryota</taxon>
        <taxon>Metazoa</taxon>
        <taxon>Chordata</taxon>
        <taxon>Craniata</taxon>
        <taxon>Vertebrata</taxon>
        <taxon>Euteleostomi</taxon>
        <taxon>Actinopterygii</taxon>
        <taxon>Neopterygii</taxon>
        <taxon>Teleostei</taxon>
        <taxon>Clupei</taxon>
        <taxon>Clupeiformes</taxon>
        <taxon>Clupeoidei</taxon>
        <taxon>Clupeidae</taxon>
        <taxon>Clupea</taxon>
    </lineage>
</organism>
<dbReference type="GO" id="GO:0031123">
    <property type="term" value="P:RNA 3'-end processing"/>
    <property type="evidence" value="ECO:0007669"/>
    <property type="project" value="TreeGrafter"/>
</dbReference>
<feature type="region of interest" description="Disordered" evidence="15">
    <location>
        <begin position="230"/>
        <end position="250"/>
    </location>
</feature>
<dbReference type="Gene3D" id="3.30.70.330">
    <property type="match status" value="1"/>
</dbReference>